<gene>
    <name evidence="1" type="ORF">NC653_023464</name>
</gene>
<evidence type="ECO:0000313" key="2">
    <source>
        <dbReference type="Proteomes" id="UP001164929"/>
    </source>
</evidence>
<sequence length="70" mass="7903">MQPLIFDLLGLEDNLDSKYMGILNIKIQLVTKYPVVPCFRRDKMLITVAESYPAAIAHFCSRDRASVSGE</sequence>
<comment type="caution">
    <text evidence="1">The sequence shown here is derived from an EMBL/GenBank/DDBJ whole genome shotgun (WGS) entry which is preliminary data.</text>
</comment>
<reference evidence="1" key="1">
    <citation type="journal article" date="2023" name="Mol. Ecol. Resour.">
        <title>Chromosome-level genome assembly of a triploid poplar Populus alba 'Berolinensis'.</title>
        <authorList>
            <person name="Chen S."/>
            <person name="Yu Y."/>
            <person name="Wang X."/>
            <person name="Wang S."/>
            <person name="Zhang T."/>
            <person name="Zhou Y."/>
            <person name="He R."/>
            <person name="Meng N."/>
            <person name="Wang Y."/>
            <person name="Liu W."/>
            <person name="Liu Z."/>
            <person name="Liu J."/>
            <person name="Guo Q."/>
            <person name="Huang H."/>
            <person name="Sederoff R.R."/>
            <person name="Wang G."/>
            <person name="Qu G."/>
            <person name="Chen S."/>
        </authorList>
    </citation>
    <scope>NUCLEOTIDE SEQUENCE</scope>
    <source>
        <strain evidence="1">SC-2020</strain>
    </source>
</reference>
<evidence type="ECO:0000313" key="1">
    <source>
        <dbReference type="EMBL" id="KAJ6985522.1"/>
    </source>
</evidence>
<dbReference type="EMBL" id="JAQIZT010000009">
    <property type="protein sequence ID" value="KAJ6985522.1"/>
    <property type="molecule type" value="Genomic_DNA"/>
</dbReference>
<accession>A0AAD6QB25</accession>
<organism evidence="1 2">
    <name type="scientific">Populus alba x Populus x berolinensis</name>
    <dbReference type="NCBI Taxonomy" id="444605"/>
    <lineage>
        <taxon>Eukaryota</taxon>
        <taxon>Viridiplantae</taxon>
        <taxon>Streptophyta</taxon>
        <taxon>Embryophyta</taxon>
        <taxon>Tracheophyta</taxon>
        <taxon>Spermatophyta</taxon>
        <taxon>Magnoliopsida</taxon>
        <taxon>eudicotyledons</taxon>
        <taxon>Gunneridae</taxon>
        <taxon>Pentapetalae</taxon>
        <taxon>rosids</taxon>
        <taxon>fabids</taxon>
        <taxon>Malpighiales</taxon>
        <taxon>Salicaceae</taxon>
        <taxon>Saliceae</taxon>
        <taxon>Populus</taxon>
    </lineage>
</organism>
<dbReference type="AlphaFoldDB" id="A0AAD6QB25"/>
<name>A0AAD6QB25_9ROSI</name>
<keyword evidence="2" id="KW-1185">Reference proteome</keyword>
<dbReference type="Proteomes" id="UP001164929">
    <property type="component" value="Chromosome 9"/>
</dbReference>
<proteinExistence type="predicted"/>
<protein>
    <submittedName>
        <fullName evidence="1">Uncharacterized protein</fullName>
    </submittedName>
</protein>